<accession>A0A1S7NPZ4</accession>
<evidence type="ECO:0000313" key="2">
    <source>
        <dbReference type="Proteomes" id="UP000191988"/>
    </source>
</evidence>
<dbReference type="AlphaFoldDB" id="A0A1S7NPZ4"/>
<protein>
    <submittedName>
        <fullName evidence="1">Uncharacterized protein</fullName>
    </submittedName>
</protein>
<evidence type="ECO:0000313" key="1">
    <source>
        <dbReference type="EMBL" id="CUX10141.1"/>
    </source>
</evidence>
<gene>
    <name evidence="1" type="ORF">AGR3A_Cc150045</name>
</gene>
<dbReference type="EMBL" id="FBWK01000007">
    <property type="protein sequence ID" value="CUX10141.1"/>
    <property type="molecule type" value="Genomic_DNA"/>
</dbReference>
<organism evidence="1 2">
    <name type="scientific">Agrobacterium tomkonis CFBP 6623</name>
    <dbReference type="NCBI Taxonomy" id="1183432"/>
    <lineage>
        <taxon>Bacteria</taxon>
        <taxon>Pseudomonadati</taxon>
        <taxon>Pseudomonadota</taxon>
        <taxon>Alphaproteobacteria</taxon>
        <taxon>Hyphomicrobiales</taxon>
        <taxon>Rhizobiaceae</taxon>
        <taxon>Rhizobium/Agrobacterium group</taxon>
        <taxon>Agrobacterium</taxon>
        <taxon>Agrobacterium tumefaciens complex</taxon>
    </lineage>
</organism>
<name>A0A1S7NPZ4_9HYPH</name>
<keyword evidence="2" id="KW-1185">Reference proteome</keyword>
<reference evidence="2" key="1">
    <citation type="submission" date="2016-01" db="EMBL/GenBank/DDBJ databases">
        <authorList>
            <person name="Regsiter A."/>
            <person name="william w."/>
        </authorList>
    </citation>
    <scope>NUCLEOTIDE SEQUENCE [LARGE SCALE GENOMIC DNA]</scope>
    <source>
        <strain evidence="2">CFBP 6623</strain>
    </source>
</reference>
<sequence length="76" mass="8522">MHSRFLASTLHAVAGSSEERPAAESPLAQTLLISKSHFILDLGSKGPRIRRWLEEARGLRKEEAKWTARSPIFPRA</sequence>
<dbReference type="STRING" id="1183432.AGR3A_Cc150045"/>
<dbReference type="Proteomes" id="UP000191988">
    <property type="component" value="Unassembled WGS sequence"/>
</dbReference>
<proteinExistence type="predicted"/>